<dbReference type="EnsemblMetazoa" id="GPPI026907-RA">
    <property type="protein sequence ID" value="GPPI026907-PA"/>
    <property type="gene ID" value="GPPI026907"/>
</dbReference>
<dbReference type="VEuPathDB" id="VectorBase:GPPI026907"/>
<sequence length="122" mass="14698">MLITLECLLRRINHRKKIPGFHLDRDTYKDQRPLANRPVWRRNQDTYLFLYWQSEIVCSYVYKEPDISPNNRNLYLILGSQISLCCKRFIGKIDLRTFKISKTTVYKDDWSLSHPSISLRFN</sequence>
<proteinExistence type="predicted"/>
<name>A0A1B0BDV1_9MUSC</name>
<dbReference type="EMBL" id="JXJN01012705">
    <property type="status" value="NOT_ANNOTATED_CDS"/>
    <property type="molecule type" value="Genomic_DNA"/>
</dbReference>
<evidence type="ECO:0000313" key="2">
    <source>
        <dbReference type="Proteomes" id="UP000092460"/>
    </source>
</evidence>
<reference evidence="2" key="1">
    <citation type="submission" date="2015-01" db="EMBL/GenBank/DDBJ databases">
        <authorList>
            <person name="Aksoy S."/>
            <person name="Warren W."/>
            <person name="Wilson R.K."/>
        </authorList>
    </citation>
    <scope>NUCLEOTIDE SEQUENCE [LARGE SCALE GENOMIC DNA]</scope>
    <source>
        <strain evidence="2">IAEA</strain>
    </source>
</reference>
<organism evidence="1 2">
    <name type="scientific">Glossina palpalis gambiensis</name>
    <dbReference type="NCBI Taxonomy" id="67801"/>
    <lineage>
        <taxon>Eukaryota</taxon>
        <taxon>Metazoa</taxon>
        <taxon>Ecdysozoa</taxon>
        <taxon>Arthropoda</taxon>
        <taxon>Hexapoda</taxon>
        <taxon>Insecta</taxon>
        <taxon>Pterygota</taxon>
        <taxon>Neoptera</taxon>
        <taxon>Endopterygota</taxon>
        <taxon>Diptera</taxon>
        <taxon>Brachycera</taxon>
        <taxon>Muscomorpha</taxon>
        <taxon>Hippoboscoidea</taxon>
        <taxon>Glossinidae</taxon>
        <taxon>Glossina</taxon>
    </lineage>
</organism>
<dbReference type="Proteomes" id="UP000092460">
    <property type="component" value="Unassembled WGS sequence"/>
</dbReference>
<reference evidence="1" key="2">
    <citation type="submission" date="2020-05" db="UniProtKB">
        <authorList>
            <consortium name="EnsemblMetazoa"/>
        </authorList>
    </citation>
    <scope>IDENTIFICATION</scope>
    <source>
        <strain evidence="1">IAEA</strain>
    </source>
</reference>
<accession>A0A1B0BDV1</accession>
<keyword evidence="2" id="KW-1185">Reference proteome</keyword>
<protein>
    <submittedName>
        <fullName evidence="1">Uncharacterized protein</fullName>
    </submittedName>
</protein>
<evidence type="ECO:0000313" key="1">
    <source>
        <dbReference type="EnsemblMetazoa" id="GPPI026907-PA"/>
    </source>
</evidence>
<dbReference type="AlphaFoldDB" id="A0A1B0BDV1"/>